<dbReference type="InterPro" id="IPR036259">
    <property type="entry name" value="MFS_trans_sf"/>
</dbReference>
<keyword evidence="1" id="KW-0812">Transmembrane</keyword>
<dbReference type="GeneID" id="54468118"/>
<reference evidence="2 4" key="1">
    <citation type="journal article" date="2020" name="Stud. Mycol.">
        <title>101 Dothideomycetes genomes: a test case for predicting lifestyles and emergence of pathogens.</title>
        <authorList>
            <person name="Haridas S."/>
            <person name="Albert R."/>
            <person name="Binder M."/>
            <person name="Bloem J."/>
            <person name="Labutti K."/>
            <person name="Salamov A."/>
            <person name="Andreopoulos B."/>
            <person name="Baker S."/>
            <person name="Barry K."/>
            <person name="Bills G."/>
            <person name="Bluhm B."/>
            <person name="Cannon C."/>
            <person name="Castanera R."/>
            <person name="Culley D."/>
            <person name="Daum C."/>
            <person name="Ezra D."/>
            <person name="Gonzalez J."/>
            <person name="Henrissat B."/>
            <person name="Kuo A."/>
            <person name="Liang C."/>
            <person name="Lipzen A."/>
            <person name="Lutzoni F."/>
            <person name="Magnuson J."/>
            <person name="Mondo S."/>
            <person name="Nolan M."/>
            <person name="Ohm R."/>
            <person name="Pangilinan J."/>
            <person name="Park H.-J."/>
            <person name="Ramirez L."/>
            <person name="Alfaro M."/>
            <person name="Sun H."/>
            <person name="Tritt A."/>
            <person name="Yoshinaga Y."/>
            <person name="Zwiers L.-H."/>
            <person name="Turgeon B."/>
            <person name="Goodwin S."/>
            <person name="Spatafora J."/>
            <person name="Crous P."/>
            <person name="Grigoriev I."/>
        </authorList>
    </citation>
    <scope>NUCLEOTIDE SEQUENCE</scope>
    <source>
        <strain evidence="2 4">CBS 304.34</strain>
    </source>
</reference>
<organism evidence="2">
    <name type="scientific">Mytilinidion resinicola</name>
    <dbReference type="NCBI Taxonomy" id="574789"/>
    <lineage>
        <taxon>Eukaryota</taxon>
        <taxon>Fungi</taxon>
        <taxon>Dikarya</taxon>
        <taxon>Ascomycota</taxon>
        <taxon>Pezizomycotina</taxon>
        <taxon>Dothideomycetes</taxon>
        <taxon>Pleosporomycetidae</taxon>
        <taxon>Mytilinidiales</taxon>
        <taxon>Mytilinidiaceae</taxon>
        <taxon>Mytilinidion</taxon>
    </lineage>
</organism>
<dbReference type="SUPFAM" id="SSF103473">
    <property type="entry name" value="MFS general substrate transporter"/>
    <property type="match status" value="1"/>
</dbReference>
<sequence>MLREKGLKEKYWKTMLEVGAKYETHDGSHQSALLIVQRLLQKPVMLKRKPGWVREKLKEAEEKKAKSTEEAVESEPEEPKSQMHVTWKNPRTLLYWKIMWTTLRVLFLAFVGLITYLVTYEEKNNFPVWFPFIAWVSTFSLATGLLYRWPYISHIALLSLVLFLVLIVFGPGDFSTSEARMFWLGCASALAFSAELYFHWPHNASMYFW</sequence>
<reference evidence="4" key="2">
    <citation type="submission" date="2020-04" db="EMBL/GenBank/DDBJ databases">
        <authorList>
            <consortium name="NCBI Genome Project"/>
        </authorList>
    </citation>
    <scope>NUCLEOTIDE SEQUENCE</scope>
    <source>
        <strain evidence="4">CBS 304.34</strain>
    </source>
</reference>
<keyword evidence="1" id="KW-0472">Membrane</keyword>
<reference evidence="4" key="3">
    <citation type="submission" date="2025-04" db="UniProtKB">
        <authorList>
            <consortium name="RefSeq"/>
        </authorList>
    </citation>
    <scope>IDENTIFICATION</scope>
    <source>
        <strain evidence="4">CBS 304.34</strain>
    </source>
</reference>
<dbReference type="EMBL" id="MU003697">
    <property type="protein sequence ID" value="KAF2812311.1"/>
    <property type="molecule type" value="Genomic_DNA"/>
</dbReference>
<feature type="transmembrane region" description="Helical" evidence="1">
    <location>
        <begin position="151"/>
        <end position="169"/>
    </location>
</feature>
<dbReference type="OrthoDB" id="10594230at2759"/>
<accession>A0A6A6YU55</accession>
<keyword evidence="1" id="KW-1133">Transmembrane helix</keyword>
<proteinExistence type="predicted"/>
<protein>
    <submittedName>
        <fullName evidence="2 4">Uncharacterized protein</fullName>
    </submittedName>
</protein>
<feature type="transmembrane region" description="Helical" evidence="1">
    <location>
        <begin position="181"/>
        <end position="200"/>
    </location>
</feature>
<evidence type="ECO:0000313" key="3">
    <source>
        <dbReference type="Proteomes" id="UP000504636"/>
    </source>
</evidence>
<gene>
    <name evidence="2 4" type="ORF">BDZ99DRAFT_558196</name>
</gene>
<evidence type="ECO:0000313" key="4">
    <source>
        <dbReference type="RefSeq" id="XP_033579275.1"/>
    </source>
</evidence>
<dbReference type="RefSeq" id="XP_033579275.1">
    <property type="nucleotide sequence ID" value="XM_033727225.1"/>
</dbReference>
<keyword evidence="3" id="KW-1185">Reference proteome</keyword>
<name>A0A6A6YU55_9PEZI</name>
<evidence type="ECO:0000313" key="2">
    <source>
        <dbReference type="EMBL" id="KAF2812311.1"/>
    </source>
</evidence>
<dbReference type="Proteomes" id="UP000504636">
    <property type="component" value="Unplaced"/>
</dbReference>
<feature type="transmembrane region" description="Helical" evidence="1">
    <location>
        <begin position="126"/>
        <end position="145"/>
    </location>
</feature>
<dbReference type="AlphaFoldDB" id="A0A6A6YU55"/>
<feature type="transmembrane region" description="Helical" evidence="1">
    <location>
        <begin position="98"/>
        <end position="119"/>
    </location>
</feature>
<evidence type="ECO:0000256" key="1">
    <source>
        <dbReference type="SAM" id="Phobius"/>
    </source>
</evidence>